<dbReference type="EMBL" id="CP002441">
    <property type="protein sequence ID" value="ADV09166.1"/>
    <property type="molecule type" value="Genomic_DNA"/>
</dbReference>
<protein>
    <submittedName>
        <fullName evidence="1">KorC</fullName>
    </submittedName>
</protein>
<geneLocation type="plasmid" evidence="1">
    <name>pNGTCDC08107</name>
</geneLocation>
<dbReference type="BioCyc" id="NGON940296:GLHN-2245-MONOMER"/>
<reference evidence="1" key="1">
    <citation type="submission" date="2010-12" db="EMBL/GenBank/DDBJ databases">
        <authorList>
            <person name="Wang C.B."/>
            <person name="He X.J."/>
        </authorList>
    </citation>
    <scope>NUCLEOTIDE SEQUENCE</scope>
    <source>
        <strain evidence="1">TCDC-NG08107</strain>
        <plasmid evidence="1">pNGTCDC08107</plasmid>
    </source>
</reference>
<sequence>MTDLISTTVLLTPYQAFQAKKWHLQNIEEHNLIQKKDLNIRPECFHRFPQWAVPTADEVKELWLATGMTQKQVSRYLGLKDTNGRAFRRFISGESSITYAYWVLLSLYVGIEKFW</sequence>
<evidence type="ECO:0000313" key="1">
    <source>
        <dbReference type="EMBL" id="ADV09166.1"/>
    </source>
</evidence>
<gene>
    <name evidence="1" type="ORF">NGTW08_p0036</name>
</gene>
<keyword evidence="1" id="KW-0614">Plasmid</keyword>
<name>A0A171IPV1_NEIGO</name>
<accession>A0A171IPV1</accession>
<dbReference type="AlphaFoldDB" id="A0A171IPV1"/>
<proteinExistence type="predicted"/>
<reference evidence="1" key="2">
    <citation type="journal article" date="2011" name="J. Bacteriol.">
        <title>Draft genome sequence of a dominant, multidrug-resistant Neisseria gonorrhoeae strain, TCDC-NG08107, from a sexual group at high risk of acquiring human immunodeficiency virus infection and syphilis.</title>
        <authorList>
            <person name="Chen C.C."/>
            <person name="Hsia K.C."/>
            <person name="Huang C.T."/>
            <person name="Wong W.W."/>
            <person name="Yen M.Y."/>
            <person name="Li L.H."/>
            <person name="Lin K.Y."/>
            <person name="Chen K.W."/>
            <person name="Li S.Y."/>
        </authorList>
    </citation>
    <scope>NUCLEOTIDE SEQUENCE</scope>
    <source>
        <strain evidence="1">TCDC-NG08107</strain>
        <plasmid evidence="1">pNGTCDC08107</plasmid>
    </source>
</reference>
<organism evidence="1">
    <name type="scientific">Neisseria gonorrhoeae TCDC-NG08107</name>
    <dbReference type="NCBI Taxonomy" id="940296"/>
    <lineage>
        <taxon>Bacteria</taxon>
        <taxon>Pseudomonadati</taxon>
        <taxon>Pseudomonadota</taxon>
        <taxon>Betaproteobacteria</taxon>
        <taxon>Neisseriales</taxon>
        <taxon>Neisseriaceae</taxon>
        <taxon>Neisseria</taxon>
    </lineage>
</organism>